<name>A0ABP7R4E4_9SPHI</name>
<keyword evidence="3" id="KW-1185">Reference proteome</keyword>
<dbReference type="Proteomes" id="UP001500742">
    <property type="component" value="Unassembled WGS sequence"/>
</dbReference>
<proteinExistence type="predicted"/>
<evidence type="ECO:0000313" key="3">
    <source>
        <dbReference type="Proteomes" id="UP001500742"/>
    </source>
</evidence>
<dbReference type="RefSeq" id="WP_259097415.1">
    <property type="nucleotide sequence ID" value="NZ_BAAAZC010000049.1"/>
</dbReference>
<reference evidence="3" key="1">
    <citation type="journal article" date="2019" name="Int. J. Syst. Evol. Microbiol.">
        <title>The Global Catalogue of Microorganisms (GCM) 10K type strain sequencing project: providing services to taxonomists for standard genome sequencing and annotation.</title>
        <authorList>
            <consortium name="The Broad Institute Genomics Platform"/>
            <consortium name="The Broad Institute Genome Sequencing Center for Infectious Disease"/>
            <person name="Wu L."/>
            <person name="Ma J."/>
        </authorList>
    </citation>
    <scope>NUCLEOTIDE SEQUENCE [LARGE SCALE GENOMIC DNA]</scope>
    <source>
        <strain evidence="3">JCM 16601</strain>
    </source>
</reference>
<feature type="chain" id="PRO_5047398416" evidence="1">
    <location>
        <begin position="20"/>
        <end position="249"/>
    </location>
</feature>
<comment type="caution">
    <text evidence="2">The sequence shown here is derived from an EMBL/GenBank/DDBJ whole genome shotgun (WGS) entry which is preliminary data.</text>
</comment>
<protein>
    <submittedName>
        <fullName evidence="2">Uncharacterized protein</fullName>
    </submittedName>
</protein>
<organism evidence="2 3">
    <name type="scientific">Mucilaginibacter dorajii</name>
    <dbReference type="NCBI Taxonomy" id="692994"/>
    <lineage>
        <taxon>Bacteria</taxon>
        <taxon>Pseudomonadati</taxon>
        <taxon>Bacteroidota</taxon>
        <taxon>Sphingobacteriia</taxon>
        <taxon>Sphingobacteriales</taxon>
        <taxon>Sphingobacteriaceae</taxon>
        <taxon>Mucilaginibacter</taxon>
    </lineage>
</organism>
<accession>A0ABP7R4E4</accession>
<dbReference type="EMBL" id="BAAAZC010000049">
    <property type="protein sequence ID" value="GAA3992414.1"/>
    <property type="molecule type" value="Genomic_DNA"/>
</dbReference>
<evidence type="ECO:0000313" key="2">
    <source>
        <dbReference type="EMBL" id="GAA3992414.1"/>
    </source>
</evidence>
<feature type="signal peptide" evidence="1">
    <location>
        <begin position="1"/>
        <end position="19"/>
    </location>
</feature>
<evidence type="ECO:0000256" key="1">
    <source>
        <dbReference type="SAM" id="SignalP"/>
    </source>
</evidence>
<sequence>MKIIAGIVIFMFACFRLSAQTVTVLADNPDDGCRIKLEKIRSGMEARRKKYEFNVQEYREGLFCSECGRTKSEIEERARMSFSQHIQDGSAHNRRALVASRELYNKLYTEYITDFNRLKAGYDEQYNDCGGDAASLALQIITDQQLLLYKTELGGYIDMDRFTWREPGKEYDFYYAWMLKIRVTTWRTFSFRAVGDEKINTRGVDNDIERAGSLLNNYVQSLTEKHPMVFRSGNAQSIRQFQGLFSREH</sequence>
<gene>
    <name evidence="2" type="ORF">GCM10022210_52620</name>
</gene>
<keyword evidence="1" id="KW-0732">Signal</keyword>